<evidence type="ECO:0000313" key="13">
    <source>
        <dbReference type="Proteomes" id="UP000054477"/>
    </source>
</evidence>
<evidence type="ECO:0000256" key="9">
    <source>
        <dbReference type="SAM" id="Phobius"/>
    </source>
</evidence>
<dbReference type="InterPro" id="IPR003593">
    <property type="entry name" value="AAA+_ATPase"/>
</dbReference>
<evidence type="ECO:0008006" key="14">
    <source>
        <dbReference type="Google" id="ProtNLM"/>
    </source>
</evidence>
<feature type="transmembrane region" description="Helical" evidence="9">
    <location>
        <begin position="952"/>
        <end position="974"/>
    </location>
</feature>
<feature type="transmembrane region" description="Helical" evidence="9">
    <location>
        <begin position="246"/>
        <end position="268"/>
    </location>
</feature>
<feature type="transmembrane region" description="Helical" evidence="9">
    <location>
        <begin position="1097"/>
        <end position="1119"/>
    </location>
</feature>
<feature type="transmembrane region" description="Helical" evidence="9">
    <location>
        <begin position="134"/>
        <end position="155"/>
    </location>
</feature>
<evidence type="ECO:0000256" key="5">
    <source>
        <dbReference type="ARBA" id="ARBA00022840"/>
    </source>
</evidence>
<evidence type="ECO:0000256" key="6">
    <source>
        <dbReference type="ARBA" id="ARBA00022989"/>
    </source>
</evidence>
<evidence type="ECO:0000256" key="2">
    <source>
        <dbReference type="ARBA" id="ARBA00022448"/>
    </source>
</evidence>
<reference evidence="12 13" key="1">
    <citation type="submission" date="2014-04" db="EMBL/GenBank/DDBJ databases">
        <authorList>
            <consortium name="DOE Joint Genome Institute"/>
            <person name="Kuo A."/>
            <person name="Kohler A."/>
            <person name="Nagy L.G."/>
            <person name="Floudas D."/>
            <person name="Copeland A."/>
            <person name="Barry K.W."/>
            <person name="Cichocki N."/>
            <person name="Veneault-Fourrey C."/>
            <person name="LaButti K."/>
            <person name="Lindquist E.A."/>
            <person name="Lipzen A."/>
            <person name="Lundell T."/>
            <person name="Morin E."/>
            <person name="Murat C."/>
            <person name="Sun H."/>
            <person name="Tunlid A."/>
            <person name="Henrissat B."/>
            <person name="Grigoriev I.V."/>
            <person name="Hibbett D.S."/>
            <person name="Martin F."/>
            <person name="Nordberg H.P."/>
            <person name="Cantor M.N."/>
            <person name="Hua S.X."/>
        </authorList>
    </citation>
    <scope>NUCLEOTIDE SEQUENCE [LARGE SCALE GENOMIC DNA]</scope>
    <source>
        <strain evidence="12 13">LaAM-08-1</strain>
    </source>
</reference>
<dbReference type="SUPFAM" id="SSF90123">
    <property type="entry name" value="ABC transporter transmembrane region"/>
    <property type="match status" value="2"/>
</dbReference>
<dbReference type="STRING" id="1095629.A0A0C9Y5Y5"/>
<dbReference type="GO" id="GO:0015421">
    <property type="term" value="F:ABC-type oligopeptide transporter activity"/>
    <property type="evidence" value="ECO:0007669"/>
    <property type="project" value="TreeGrafter"/>
</dbReference>
<keyword evidence="3 9" id="KW-0812">Transmembrane</keyword>
<feature type="transmembrane region" description="Helical" evidence="9">
    <location>
        <begin position="74"/>
        <end position="99"/>
    </location>
</feature>
<keyword evidence="5" id="KW-0067">ATP-binding</keyword>
<dbReference type="PANTHER" id="PTHR43394">
    <property type="entry name" value="ATP-DEPENDENT PERMEASE MDL1, MITOCHONDRIAL"/>
    <property type="match status" value="1"/>
</dbReference>
<feature type="transmembrane region" description="Helical" evidence="9">
    <location>
        <begin position="325"/>
        <end position="346"/>
    </location>
</feature>
<dbReference type="OrthoDB" id="6500128at2759"/>
<dbReference type="InterPro" id="IPR003439">
    <property type="entry name" value="ABC_transporter-like_ATP-bd"/>
</dbReference>
<feature type="domain" description="ABC transmembrane type-1" evidence="11">
    <location>
        <begin position="954"/>
        <end position="1214"/>
    </location>
</feature>
<proteinExistence type="predicted"/>
<dbReference type="SUPFAM" id="SSF52540">
    <property type="entry name" value="P-loop containing nucleoside triphosphate hydrolases"/>
    <property type="match status" value="2"/>
</dbReference>
<dbReference type="CDD" id="cd18578">
    <property type="entry name" value="ABC_6TM_Pgp_ABCB1_D2_like"/>
    <property type="match status" value="1"/>
</dbReference>
<dbReference type="InterPro" id="IPR011527">
    <property type="entry name" value="ABC1_TM_dom"/>
</dbReference>
<organism evidence="12 13">
    <name type="scientific">Laccaria amethystina LaAM-08-1</name>
    <dbReference type="NCBI Taxonomy" id="1095629"/>
    <lineage>
        <taxon>Eukaryota</taxon>
        <taxon>Fungi</taxon>
        <taxon>Dikarya</taxon>
        <taxon>Basidiomycota</taxon>
        <taxon>Agaricomycotina</taxon>
        <taxon>Agaricomycetes</taxon>
        <taxon>Agaricomycetidae</taxon>
        <taxon>Agaricales</taxon>
        <taxon>Agaricineae</taxon>
        <taxon>Hydnangiaceae</taxon>
        <taxon>Laccaria</taxon>
    </lineage>
</organism>
<protein>
    <recommendedName>
        <fullName evidence="14">P-loop containing nucleoside triphosphate hydrolase protein</fullName>
    </recommendedName>
</protein>
<dbReference type="FunFam" id="3.40.50.300:FF:000836">
    <property type="entry name" value="ABC transporter B family member 25"/>
    <property type="match status" value="1"/>
</dbReference>
<keyword evidence="6 9" id="KW-1133">Transmembrane helix</keyword>
<keyword evidence="4" id="KW-0547">Nucleotide-binding</keyword>
<reference evidence="13" key="2">
    <citation type="submission" date="2015-01" db="EMBL/GenBank/DDBJ databases">
        <title>Evolutionary Origins and Diversification of the Mycorrhizal Mutualists.</title>
        <authorList>
            <consortium name="DOE Joint Genome Institute"/>
            <consortium name="Mycorrhizal Genomics Consortium"/>
            <person name="Kohler A."/>
            <person name="Kuo A."/>
            <person name="Nagy L.G."/>
            <person name="Floudas D."/>
            <person name="Copeland A."/>
            <person name="Barry K.W."/>
            <person name="Cichocki N."/>
            <person name="Veneault-Fourrey C."/>
            <person name="LaButti K."/>
            <person name="Lindquist E.A."/>
            <person name="Lipzen A."/>
            <person name="Lundell T."/>
            <person name="Morin E."/>
            <person name="Murat C."/>
            <person name="Riley R."/>
            <person name="Ohm R."/>
            <person name="Sun H."/>
            <person name="Tunlid A."/>
            <person name="Henrissat B."/>
            <person name="Grigoriev I.V."/>
            <person name="Hibbett D.S."/>
            <person name="Martin F."/>
        </authorList>
    </citation>
    <scope>NUCLEOTIDE SEQUENCE [LARGE SCALE GENOMIC DNA]</scope>
    <source>
        <strain evidence="13">LaAM-08-1</strain>
    </source>
</reference>
<dbReference type="Gene3D" id="3.40.50.300">
    <property type="entry name" value="P-loop containing nucleotide triphosphate hydrolases"/>
    <property type="match status" value="2"/>
</dbReference>
<evidence type="ECO:0000313" key="12">
    <source>
        <dbReference type="EMBL" id="KIK03438.1"/>
    </source>
</evidence>
<dbReference type="EMBL" id="KN838580">
    <property type="protein sequence ID" value="KIK03438.1"/>
    <property type="molecule type" value="Genomic_DNA"/>
</dbReference>
<dbReference type="HOGENOM" id="CLU_000604_17_2_1"/>
<feature type="transmembrane region" description="Helical" evidence="9">
    <location>
        <begin position="994"/>
        <end position="1015"/>
    </location>
</feature>
<keyword evidence="7 9" id="KW-0472">Membrane</keyword>
<feature type="domain" description="ABC transmembrane type-1" evidence="11">
    <location>
        <begin position="81"/>
        <end position="389"/>
    </location>
</feature>
<feature type="transmembrane region" description="Helical" evidence="9">
    <location>
        <begin position="1067"/>
        <end position="1091"/>
    </location>
</feature>
<feature type="region of interest" description="Disordered" evidence="8">
    <location>
        <begin position="413"/>
        <end position="435"/>
    </location>
</feature>
<gene>
    <name evidence="12" type="ORF">K443DRAFT_5385</name>
</gene>
<accession>A0A0C9Y5Y5</accession>
<dbReference type="PROSITE" id="PS00211">
    <property type="entry name" value="ABC_TRANSPORTER_1"/>
    <property type="match status" value="1"/>
</dbReference>
<dbReference type="PROSITE" id="PS50893">
    <property type="entry name" value="ABC_TRANSPORTER_2"/>
    <property type="match status" value="2"/>
</dbReference>
<dbReference type="GO" id="GO:0016887">
    <property type="term" value="F:ATP hydrolysis activity"/>
    <property type="evidence" value="ECO:0007669"/>
    <property type="project" value="InterPro"/>
</dbReference>
<feature type="transmembrane region" description="Helical" evidence="9">
    <location>
        <begin position="216"/>
        <end position="240"/>
    </location>
</feature>
<dbReference type="Pfam" id="PF00005">
    <property type="entry name" value="ABC_tran"/>
    <property type="match status" value="2"/>
</dbReference>
<evidence type="ECO:0000256" key="8">
    <source>
        <dbReference type="SAM" id="MobiDB-lite"/>
    </source>
</evidence>
<feature type="transmembrane region" description="Helical" evidence="9">
    <location>
        <begin position="1181"/>
        <end position="1204"/>
    </location>
</feature>
<dbReference type="GO" id="GO:0090374">
    <property type="term" value="P:oligopeptide export from mitochondrion"/>
    <property type="evidence" value="ECO:0007669"/>
    <property type="project" value="TreeGrafter"/>
</dbReference>
<dbReference type="InterPro" id="IPR036640">
    <property type="entry name" value="ABC1_TM_sf"/>
</dbReference>
<dbReference type="InterPro" id="IPR039421">
    <property type="entry name" value="Type_1_exporter"/>
</dbReference>
<sequence length="1515" mass="164611">MRRSKALAVDTNDLVYELAITPRSSIDSAVTDIKLTDIKHDPSTPPTLAPQPPAQPTITPSTRLLYSLISKKHFFCLLIPAILSSIVAGGIAPFMTYVIGQAFDAFANFPRTPNPPKEAKEELLRGVGLAALELIGLAVGSLALGSITSSLWIWTGEMNVKALRKAVYDAVTHKDIVWFDTHMGATDATVQTEGDGPVGAGGLMAKFTRETDDVRMATSLASGTLVQYLTTCLTCLILAFMRSWALTLVILSAVPLLMFIQGLSQGFASPLLASERQHTAIAATIIDRAITAISTVKAFNAASHEHERATSSFVRLQAASKRLNAVWGMTSALAQFVMMGMFVQGFWFGSKLVRDGKVSAGDVMAVFWACLIATSNLQMCIPQFITLARGKFAMVSLLTLVSSDDVPPPPVSPVSVTSPSAFSTTHSIPPRKSPRSLRKITPTRCYGELALNNVTFAYPSRPTIPVLSNVSLYLPANETTFIVGSSGSGKSTIAQLLLRMYEPQVGEVSLDEQDMRFLDEEWMQEQIAGVSQGGVVILDGKSVYDNVAASVWGTRGVSRMEVEDACRAALMHEFVRDLPDGYETVLGGGAGGVGLSGGQKQRLAIARARLRNPSVLILDEATSALDATSRILVFEAIKLWRQNKTTVVITHDLSQITPEDFVYVLKGGQVVEQGYRYDLESMPSSPLDPNANEEEEGKGEFRKMMEAQQKTGGYLPVKEVEDENAKDRGDSPSLEEDLESDSQQSHPIPAHLKHQSIAIRPLTLGNWMFDVVADLVSTQVPSAVVTTQRPPSRLSRLTFSPTPPSQLQIVIPSDRSRRPLSIQIPSPTTPTAAYTVASRRFSLPFTPTSPTFAPTDRSTMLSKAFEDDDDEAFEKEKQAIGRSASCARHGRQATIGRAARTRWDAEKISSGVSLKLDNSASDSSLDDGREVGRLGFWALMRSVYPTIPHKPFLFLGLVVCCLSGAMTPIFSFLLSRLLFEVAIGAKDVSTINKFGGIVLSVAAIDGILLGSKYFIMESCGMAWITHVRGFALSKVLAQDKKYFDKPANAPTRMVQVLVKDGDDARNLVSVVWGQFCVVGTMLGVGLVWALVRGWQLTLVGFAVAPVFAVTMMVQTRLVSRCEIRNKRAREEVAKVYYETISNIRGIRCMAFERVFKSQFDAATDKALITGVMGAFVEGCTYGLASGLIYLAEALLFYVGAILISRGTYTYLQMVEVLNLVVFTVTIGSQLMAFTEKISKSVEATNDLNNLIQLDVSSTDESRGVLRPELAGNITFNNVQFSYPERPEATILKNVNLTIEDGECVAIVGSSGSGKSTIASLLQRLYEPSSGSVAIGLNDLRDVEIKHLRDHVSVVSQHPNLFDATIAENIRYGNPAVSEVDIRRAAKAAHVHEFIMSLPHGYDTLVGENASLISGGQAQRLQIARALARPSRILILDECTSALDPENQAAVLDAIREAKVGRTTVMVTHKMQVMMMCDRIVVVSDGEVKEHGTYEELMDMKGVFAGLASGGEWIGE</sequence>
<feature type="transmembrane region" description="Helical" evidence="9">
    <location>
        <begin position="366"/>
        <end position="388"/>
    </location>
</feature>
<feature type="region of interest" description="Disordered" evidence="8">
    <location>
        <begin position="712"/>
        <end position="750"/>
    </location>
</feature>
<dbReference type="Gene3D" id="1.20.1560.10">
    <property type="entry name" value="ABC transporter type 1, transmembrane domain"/>
    <property type="match status" value="2"/>
</dbReference>
<evidence type="ECO:0000259" key="10">
    <source>
        <dbReference type="PROSITE" id="PS50893"/>
    </source>
</evidence>
<evidence type="ECO:0000256" key="1">
    <source>
        <dbReference type="ARBA" id="ARBA00004141"/>
    </source>
</evidence>
<dbReference type="PANTHER" id="PTHR43394:SF18">
    <property type="entry name" value="ABC TRANSPORTER B FAMILY MEMBER 11-LIKE"/>
    <property type="match status" value="1"/>
</dbReference>
<dbReference type="Proteomes" id="UP000054477">
    <property type="component" value="Unassembled WGS sequence"/>
</dbReference>
<dbReference type="InterPro" id="IPR027417">
    <property type="entry name" value="P-loop_NTPase"/>
</dbReference>
<feature type="domain" description="ABC transporter" evidence="10">
    <location>
        <begin position="449"/>
        <end position="692"/>
    </location>
</feature>
<name>A0A0C9Y5Y5_9AGAR</name>
<evidence type="ECO:0000256" key="7">
    <source>
        <dbReference type="ARBA" id="ARBA00023136"/>
    </source>
</evidence>
<keyword evidence="13" id="KW-1185">Reference proteome</keyword>
<evidence type="ECO:0000256" key="3">
    <source>
        <dbReference type="ARBA" id="ARBA00022692"/>
    </source>
</evidence>
<dbReference type="InterPro" id="IPR017871">
    <property type="entry name" value="ABC_transporter-like_CS"/>
</dbReference>
<dbReference type="Pfam" id="PF00664">
    <property type="entry name" value="ABC_membrane"/>
    <property type="match status" value="2"/>
</dbReference>
<keyword evidence="2" id="KW-0813">Transport</keyword>
<evidence type="ECO:0000256" key="4">
    <source>
        <dbReference type="ARBA" id="ARBA00022741"/>
    </source>
</evidence>
<dbReference type="GO" id="GO:0005524">
    <property type="term" value="F:ATP binding"/>
    <property type="evidence" value="ECO:0007669"/>
    <property type="project" value="UniProtKB-KW"/>
</dbReference>
<feature type="domain" description="ABC transporter" evidence="10">
    <location>
        <begin position="1273"/>
        <end position="1509"/>
    </location>
</feature>
<dbReference type="CDD" id="cd18577">
    <property type="entry name" value="ABC_6TM_Pgp_ABCB1_D1_like"/>
    <property type="match status" value="1"/>
</dbReference>
<comment type="subcellular location">
    <subcellularLocation>
        <location evidence="1">Membrane</location>
        <topology evidence="1">Multi-pass membrane protein</topology>
    </subcellularLocation>
</comment>
<dbReference type="SMART" id="SM00382">
    <property type="entry name" value="AAA"/>
    <property type="match status" value="2"/>
</dbReference>
<evidence type="ECO:0000259" key="11">
    <source>
        <dbReference type="PROSITE" id="PS50929"/>
    </source>
</evidence>
<dbReference type="FunFam" id="3.40.50.300:FF:000604">
    <property type="entry name" value="ABC transporter B family member 28"/>
    <property type="match status" value="1"/>
</dbReference>
<dbReference type="GO" id="GO:0005743">
    <property type="term" value="C:mitochondrial inner membrane"/>
    <property type="evidence" value="ECO:0007669"/>
    <property type="project" value="TreeGrafter"/>
</dbReference>
<dbReference type="PROSITE" id="PS50929">
    <property type="entry name" value="ABC_TM1F"/>
    <property type="match status" value="2"/>
</dbReference>